<organism evidence="1 2">
    <name type="scientific">Clonostachys rosea f. rosea IK726</name>
    <dbReference type="NCBI Taxonomy" id="1349383"/>
    <lineage>
        <taxon>Eukaryota</taxon>
        <taxon>Fungi</taxon>
        <taxon>Dikarya</taxon>
        <taxon>Ascomycota</taxon>
        <taxon>Pezizomycotina</taxon>
        <taxon>Sordariomycetes</taxon>
        <taxon>Hypocreomycetidae</taxon>
        <taxon>Hypocreales</taxon>
        <taxon>Bionectriaceae</taxon>
        <taxon>Clonostachys</taxon>
    </lineage>
</organism>
<accession>A0ACA9UE15</accession>
<reference evidence="1" key="1">
    <citation type="submission" date="2020-04" db="EMBL/GenBank/DDBJ databases">
        <authorList>
            <person name="Broberg M."/>
        </authorList>
    </citation>
    <scope>NUCLEOTIDE SEQUENCE</scope>
</reference>
<reference evidence="1" key="2">
    <citation type="submission" date="2021-10" db="EMBL/GenBank/DDBJ databases">
        <authorList>
            <person name="Piombo E."/>
        </authorList>
    </citation>
    <scope>NUCLEOTIDE SEQUENCE</scope>
</reference>
<evidence type="ECO:0000313" key="1">
    <source>
        <dbReference type="EMBL" id="CAG9951598.1"/>
    </source>
</evidence>
<keyword evidence="2" id="KW-1185">Reference proteome</keyword>
<gene>
    <name evidence="1" type="ORF">CRV2_00016438</name>
</gene>
<dbReference type="Proteomes" id="UP000836387">
    <property type="component" value="Unassembled WGS sequence"/>
</dbReference>
<protein>
    <submittedName>
        <fullName evidence="1">Uncharacterized protein</fullName>
    </submittedName>
</protein>
<sequence>MEAHLQPSDMSLSDSVSTLDLGPPLIASELSLDHGDSSALNADIEMDPSPVDRLMIQDWVDSDWNWMPEPSETDGYATHSARRLEFAPVPSFDSLPNLELDLLPNTNSIESESERAWSSGGSSLVEADPDNGYENGEWEAAWPLYSWGPFGNSQWEVISSEGYNGLSSAEAMSSEDELWMDTTYIRPSTHRRWFTNRHSDGS</sequence>
<proteinExistence type="predicted"/>
<comment type="caution">
    <text evidence="1">The sequence shown here is derived from an EMBL/GenBank/DDBJ whole genome shotgun (WGS) entry which is preliminary data.</text>
</comment>
<name>A0ACA9UE15_BIOOC</name>
<dbReference type="EMBL" id="CADEHS020000345">
    <property type="protein sequence ID" value="CAG9951598.1"/>
    <property type="molecule type" value="Genomic_DNA"/>
</dbReference>
<evidence type="ECO:0000313" key="2">
    <source>
        <dbReference type="Proteomes" id="UP000836387"/>
    </source>
</evidence>